<dbReference type="EMBL" id="JAAOIW010000004">
    <property type="protein sequence ID" value="NHN30776.1"/>
    <property type="molecule type" value="Genomic_DNA"/>
</dbReference>
<evidence type="ECO:0000313" key="1">
    <source>
        <dbReference type="EMBL" id="NHN30776.1"/>
    </source>
</evidence>
<name>A0ABX0J9W3_9BACL</name>
<evidence type="ECO:0000313" key="2">
    <source>
        <dbReference type="Proteomes" id="UP001165962"/>
    </source>
</evidence>
<sequence>MDQEIFVAWLDEKIKQINDTPVAVVDTKEKQHYLLGSLKTLELIKAQIIEGKFNGSRNGS</sequence>
<accession>A0ABX0J9W3</accession>
<organism evidence="1 2">
    <name type="scientific">Paenibacillus agricola</name>
    <dbReference type="NCBI Taxonomy" id="2716264"/>
    <lineage>
        <taxon>Bacteria</taxon>
        <taxon>Bacillati</taxon>
        <taxon>Bacillota</taxon>
        <taxon>Bacilli</taxon>
        <taxon>Bacillales</taxon>
        <taxon>Paenibacillaceae</taxon>
        <taxon>Paenibacillus</taxon>
    </lineage>
</organism>
<gene>
    <name evidence="1" type="ORF">G9U52_13120</name>
</gene>
<comment type="caution">
    <text evidence="1">The sequence shown here is derived from an EMBL/GenBank/DDBJ whole genome shotgun (WGS) entry which is preliminary data.</text>
</comment>
<protein>
    <submittedName>
        <fullName evidence="1">Uncharacterized protein</fullName>
    </submittedName>
</protein>
<proteinExistence type="predicted"/>
<reference evidence="1" key="1">
    <citation type="submission" date="2020-03" db="EMBL/GenBank/DDBJ databases">
        <title>Draft sequencing of Paenibacilllus sp. S3N08.</title>
        <authorList>
            <person name="Kim D.-U."/>
        </authorList>
    </citation>
    <scope>NUCLEOTIDE SEQUENCE</scope>
    <source>
        <strain evidence="1">S3N08</strain>
    </source>
</reference>
<keyword evidence="2" id="KW-1185">Reference proteome</keyword>
<dbReference type="Proteomes" id="UP001165962">
    <property type="component" value="Unassembled WGS sequence"/>
</dbReference>
<dbReference type="RefSeq" id="WP_166150128.1">
    <property type="nucleotide sequence ID" value="NZ_JAAOIW010000004.1"/>
</dbReference>